<dbReference type="GO" id="GO:0005576">
    <property type="term" value="C:extracellular region"/>
    <property type="evidence" value="ECO:0007669"/>
    <property type="project" value="UniProtKB-SubCell"/>
</dbReference>
<comment type="subcellular location">
    <subcellularLocation>
        <location evidence="1">Secreted</location>
    </subcellularLocation>
</comment>
<feature type="domain" description="SD-repeat containing protein B" evidence="4">
    <location>
        <begin position="674"/>
        <end position="728"/>
    </location>
</feature>
<reference evidence="5" key="1">
    <citation type="submission" date="2021-03" db="EMBL/GenBank/DDBJ databases">
        <title>Fibrella sp. HMF5335 genome sequencing and assembly.</title>
        <authorList>
            <person name="Kang H."/>
            <person name="Kim H."/>
            <person name="Bae S."/>
            <person name="Joh K."/>
        </authorList>
    </citation>
    <scope>NUCLEOTIDE SEQUENCE</scope>
    <source>
        <strain evidence="5">HMF5335</strain>
    </source>
</reference>
<dbReference type="RefSeq" id="WP_207365510.1">
    <property type="nucleotide sequence ID" value="NZ_JAFMYV010000007.1"/>
</dbReference>
<evidence type="ECO:0000313" key="6">
    <source>
        <dbReference type="Proteomes" id="UP000664034"/>
    </source>
</evidence>
<accession>A0A939GIR1</accession>
<dbReference type="EMBL" id="JAFMYV010000007">
    <property type="protein sequence ID" value="MBO0937979.1"/>
    <property type="molecule type" value="Genomic_DNA"/>
</dbReference>
<evidence type="ECO:0000256" key="1">
    <source>
        <dbReference type="ARBA" id="ARBA00004613"/>
    </source>
</evidence>
<dbReference type="Gene3D" id="2.60.40.10">
    <property type="entry name" value="Immunoglobulins"/>
    <property type="match status" value="2"/>
</dbReference>
<name>A0A939GIR1_9BACT</name>
<comment type="caution">
    <text evidence="5">The sequence shown here is derived from an EMBL/GenBank/DDBJ whole genome shotgun (WGS) entry which is preliminary data.</text>
</comment>
<keyword evidence="2" id="KW-0964">Secreted</keyword>
<evidence type="ECO:0000256" key="2">
    <source>
        <dbReference type="ARBA" id="ARBA00022525"/>
    </source>
</evidence>
<proteinExistence type="predicted"/>
<dbReference type="InterPro" id="IPR033764">
    <property type="entry name" value="Sdr_B"/>
</dbReference>
<keyword evidence="6" id="KW-1185">Reference proteome</keyword>
<dbReference type="InterPro" id="IPR013783">
    <property type="entry name" value="Ig-like_fold"/>
</dbReference>
<keyword evidence="3" id="KW-0732">Signal</keyword>
<evidence type="ECO:0000259" key="4">
    <source>
        <dbReference type="Pfam" id="PF17210"/>
    </source>
</evidence>
<organism evidence="5 6">
    <name type="scientific">Fibrella rubiginis</name>
    <dbReference type="NCBI Taxonomy" id="2817060"/>
    <lineage>
        <taxon>Bacteria</taxon>
        <taxon>Pseudomonadati</taxon>
        <taxon>Bacteroidota</taxon>
        <taxon>Cytophagia</taxon>
        <taxon>Cytophagales</taxon>
        <taxon>Spirosomataceae</taxon>
        <taxon>Fibrella</taxon>
    </lineage>
</organism>
<gene>
    <name evidence="5" type="ORF">J2I47_15590</name>
</gene>
<evidence type="ECO:0000256" key="3">
    <source>
        <dbReference type="ARBA" id="ARBA00022729"/>
    </source>
</evidence>
<dbReference type="SUPFAM" id="SSF117074">
    <property type="entry name" value="Hypothetical protein PA1324"/>
    <property type="match status" value="2"/>
</dbReference>
<dbReference type="Proteomes" id="UP000664034">
    <property type="component" value="Unassembled WGS sequence"/>
</dbReference>
<dbReference type="Pfam" id="PF17210">
    <property type="entry name" value="SdrD_B"/>
    <property type="match status" value="1"/>
</dbReference>
<sequence length="1308" mass="135776">MKNLHIAFRSGLLLGTVYLLTQSVLFAQIKGTVYRDFDQSGTQTASLPEEPGEPNIVVRAYVNFSSTPISTVTDVNGAYQFSAADIPANAKVRIEFSGLPDGYFFGAAGADDRSNVRFVLAGPAATGIDVGINYPTDYCQNGEITTIIPCFVNGDPLSTVNADGSPVDPANRSGNADVLVAFPYSATGLAGAGNFPPAHLATAAQVGSIWGVSLLRSEKKVLTAASIKRHTGLGVLGTGGIYITDITTLTATSAAVLANYPLVVTQPFFDFQTDLNVTTGADPHSGLSGNKLQPSADPGSMTAVGRVGIGGIDMSDDEKTMYAVNLYDRKLYGVFIDSPARKPGPADVKSWTMDQSGCPSGDYRPWGVYSYRKIVYVAGVCSGEYRTSKISSTTSVMDGLAATLPDTAGLKLIVQRVDPRITGATFQTVLSYPLTFRRGPADLTDNCINFTYWLPWTNEFPMACNDGGNFVMWPQAMATDLAFDVDGSMIIGMLDRFGHMAGLQNQTPQGQGSFNGFTGGDMLRAAPLNAAGTAYQMENDGSVGNPIRTAGANLVPGTGITVQGTNNGQGPGGGEFYYNDQWALFASSSTLAHDEVTNGSLMLVPGRNEIMTSAFDPITGIYQSGGMKVFNNRNGGILRNYALYANLGSGTDGTFGKVSGLGDGKALCDLPGLEIGNRVWFDDNRNGIQDPYEPGVDGVTLDLFDMGTGGTKIASTTSANGGQYIFNQNNVPGGLLHNRNYEIRMAMAQLPSLDLAAQKPVGGPGARRAAVSRTYFISPQFQASGADSPIRDNNAIQIGTNAVIQLTTGSFGENNYNSDFAIYSCPTLTAQVEALSVCANAAKIPDIPFNGENFALVDNLQFVLFTSPQSGTAMYTGGTVLATLTPANPASQVVSLTAATISTQNTTGAPLSFYVYGIISPAPADPTCRVSSLTKLTILPKPSVAVTPNSATLTCNQPTATLQVQTPTPDAVYTWLSPPNGTTTAGTSLLVSAPGVYTVTASLSACAAISGTVLVSEDKTTQPVTVNDATLSCRNPTASLTALVGGQVTTMSVTWHGPNGFTSTQNPISVTLPGTYSAMVTSANGCTVIAAGGIVTQGASTTPALEAFGGAKACNACSVTLVAEAVGVSFYWTGPGSFTSSEQRPVVTLAGNYTITVYDLETGCPNQTIVTVESPSGDQCITTLSIAPTAATICSGGAAGVITATVSTTLTPGQQVQFVLFSSPQTGTDMYAGGTVLATVTPNGSNQAILPANALTGIINGSAQSVDNYLYAVLSPVGQARADCKPSALLTLTVLPGGCLAIRGSRVR</sequence>
<evidence type="ECO:0000313" key="5">
    <source>
        <dbReference type="EMBL" id="MBO0937979.1"/>
    </source>
</evidence>
<protein>
    <recommendedName>
        <fullName evidence="4">SD-repeat containing protein B domain-containing protein</fullName>
    </recommendedName>
</protein>